<feature type="region of interest" description="Disordered" evidence="1">
    <location>
        <begin position="218"/>
        <end position="259"/>
    </location>
</feature>
<dbReference type="EMBL" id="HG529631">
    <property type="protein sequence ID" value="CDI54892.1"/>
    <property type="molecule type" value="Genomic_DNA"/>
</dbReference>
<feature type="region of interest" description="Disordered" evidence="1">
    <location>
        <begin position="101"/>
        <end position="120"/>
    </location>
</feature>
<accession>A0A077R7A7</accession>
<name>A0A077R7A7_9BASI</name>
<dbReference type="AlphaFoldDB" id="A0A077R7A7"/>
<evidence type="ECO:0000313" key="2">
    <source>
        <dbReference type="EMBL" id="CDI54892.1"/>
    </source>
</evidence>
<organism evidence="2">
    <name type="scientific">Melanopsichium pennsylvanicum 4</name>
    <dbReference type="NCBI Taxonomy" id="1398559"/>
    <lineage>
        <taxon>Eukaryota</taxon>
        <taxon>Fungi</taxon>
        <taxon>Dikarya</taxon>
        <taxon>Basidiomycota</taxon>
        <taxon>Ustilaginomycotina</taxon>
        <taxon>Ustilaginomycetes</taxon>
        <taxon>Ustilaginales</taxon>
        <taxon>Ustilaginaceae</taxon>
        <taxon>Melanopsichium</taxon>
    </lineage>
</organism>
<feature type="compositionally biased region" description="Basic and acidic residues" evidence="1">
    <location>
        <begin position="105"/>
        <end position="117"/>
    </location>
</feature>
<proteinExistence type="predicted"/>
<sequence length="288" mass="32418">MSRIANQTIASHFGLIPLVVIWIAYATHSIRAHDAESWIYEDLTAHRSASPTTSPSWPTSVLMAIALTRALIEYFQLLHLLITDEDAVRYCYQQRCSASQRKRQGSRDQMEQGESKSTRVTSVPFDQGLRVIKDDISTNILATPSQLSVASDTEDVKPKHRGETHGVNIPYDPVSICGCKEQDYLVAMEDDVCRPCGGLKRVEHYEYLEMPTAKAADTFETKPLTENPEIEKGKDSPVEEADVASPKRKEAAPSDYSAEIVHRREEEKRHHFEDELLPAAEETIMDAF</sequence>
<evidence type="ECO:0000256" key="1">
    <source>
        <dbReference type="SAM" id="MobiDB-lite"/>
    </source>
</evidence>
<protein>
    <submittedName>
        <fullName evidence="2">Uncharacterized protein</fullName>
    </submittedName>
</protein>
<reference evidence="2" key="1">
    <citation type="journal article" date="2014" name="Genome Biol. Evol.">
        <title>Gene Loss Rather Than Gene Gain Is Associated with a Host Jump from Monocots to Dicots in the Smut Fungus Melanopsichium pennsylvanicum.</title>
        <authorList>
            <person name="Sharma R."/>
            <person name="Mishra B."/>
            <person name="Runge F."/>
            <person name="Thines M."/>
        </authorList>
    </citation>
    <scope>NUCLEOTIDE SEQUENCE</scope>
    <source>
        <strain evidence="2">4</strain>
    </source>
</reference>